<protein>
    <recommendedName>
        <fullName evidence="2">LsmAD domain-containing protein</fullName>
    </recommendedName>
</protein>
<name>A0AAV8UMN9_9RHOD</name>
<dbReference type="GO" id="GO:0003729">
    <property type="term" value="F:mRNA binding"/>
    <property type="evidence" value="ECO:0007669"/>
    <property type="project" value="TreeGrafter"/>
</dbReference>
<feature type="domain" description="LsmAD" evidence="2">
    <location>
        <begin position="174"/>
        <end position="244"/>
    </location>
</feature>
<feature type="compositionally biased region" description="Polar residues" evidence="1">
    <location>
        <begin position="600"/>
        <end position="614"/>
    </location>
</feature>
<dbReference type="InterPro" id="IPR009604">
    <property type="entry name" value="LsmAD_domain"/>
</dbReference>
<feature type="compositionally biased region" description="Basic and acidic residues" evidence="1">
    <location>
        <begin position="408"/>
        <end position="432"/>
    </location>
</feature>
<evidence type="ECO:0000256" key="1">
    <source>
        <dbReference type="SAM" id="MobiDB-lite"/>
    </source>
</evidence>
<feature type="region of interest" description="Disordered" evidence="1">
    <location>
        <begin position="109"/>
        <end position="157"/>
    </location>
</feature>
<comment type="caution">
    <text evidence="3">The sequence shown here is derived from an EMBL/GenBank/DDBJ whole genome shotgun (WGS) entry which is preliminary data.</text>
</comment>
<feature type="region of interest" description="Disordered" evidence="1">
    <location>
        <begin position="571"/>
        <end position="728"/>
    </location>
</feature>
<keyword evidence="4" id="KW-1185">Reference proteome</keyword>
<dbReference type="Pfam" id="PF14438">
    <property type="entry name" value="SM-ATX"/>
    <property type="match status" value="1"/>
</dbReference>
<sequence length="728" mass="76051">MARSSGRGSSGGKHHHERMLFCMSHLIGEEVKVETRGSDLYQGVLHTCAVDSTDSGVVLHFARKLREHGGVCSTADQFIPTVIVESADLVQILAEEVSIEEFVKRSKDMDKRGKGGFQTDKQISGKGGADGPRELKRFDDYAGADAPPTGDLTSGKLSGRGDAWDQFAINKKKFGVTTSFDENEYTTVLDKSTPDFKEKEQAAAKIAAEIEGKSTKNLHMKSERGQLQESGYDEEDLFSSVIPQEPMSETVATENHDSTRDLRMADKSILKAVPGEAGMQRTDTGGATPAAMTAAQARLVDDLASSGDTQKPKASEPAATKPSEPAATKPSEPAATRPSGSPKQKLGNLAAGAQKEAQRTAAAKGGTNRSVPAVAQDAERKSSTTAATDGVVEQAHKGTAGGSAQEMNKAEVAAKETADTTVEVEKVAKEKNATTAAPAAGKKKSKFKFNPNAEEFRPSAPSGGNANPANTFYGVPQGDMRRTMPASGEVFAQQPPMMNANFMGWPGGGRGAMMPVSYVPQHRMGIPMVPPPQVGRYVNPGVPVMPVNLVPVPNQPQQFIHQGMIYATAPPPGSYSPMAGNTPGGHHGSSGESGNRRQARGSTKNATASGSGPEQENVDAVEATPTGDGNGAENLPGTAPIEESMPHGWDGRAGESYAASAVQNGQEKDVSSDTGSRSLGPAEVSRATEKPPGDTASEPSPEEPIKSGTDSTPAALDASFAEAGDGGE</sequence>
<evidence type="ECO:0000313" key="3">
    <source>
        <dbReference type="EMBL" id="KAJ8903294.1"/>
    </source>
</evidence>
<dbReference type="Pfam" id="PF06741">
    <property type="entry name" value="LsmAD"/>
    <property type="match status" value="1"/>
</dbReference>
<accession>A0AAV8UMN9</accession>
<dbReference type="SMART" id="SM01272">
    <property type="entry name" value="LsmAD"/>
    <property type="match status" value="1"/>
</dbReference>
<reference evidence="3 4" key="1">
    <citation type="journal article" date="2023" name="Nat. Commun.">
        <title>Origin of minicircular mitochondrial genomes in red algae.</title>
        <authorList>
            <person name="Lee Y."/>
            <person name="Cho C.H."/>
            <person name="Lee Y.M."/>
            <person name="Park S.I."/>
            <person name="Yang J.H."/>
            <person name="West J.A."/>
            <person name="Bhattacharya D."/>
            <person name="Yoon H.S."/>
        </authorList>
    </citation>
    <scope>NUCLEOTIDE SEQUENCE [LARGE SCALE GENOMIC DNA]</scope>
    <source>
        <strain evidence="3 4">CCMP1338</strain>
        <tissue evidence="3">Whole cell</tissue>
    </source>
</reference>
<proteinExistence type="predicted"/>
<dbReference type="GO" id="GO:0010494">
    <property type="term" value="C:cytoplasmic stress granule"/>
    <property type="evidence" value="ECO:0007669"/>
    <property type="project" value="TreeGrafter"/>
</dbReference>
<evidence type="ECO:0000313" key="4">
    <source>
        <dbReference type="Proteomes" id="UP001157974"/>
    </source>
</evidence>
<dbReference type="GO" id="GO:0034063">
    <property type="term" value="P:stress granule assembly"/>
    <property type="evidence" value="ECO:0007669"/>
    <property type="project" value="TreeGrafter"/>
</dbReference>
<gene>
    <name evidence="3" type="ORF">NDN08_004403</name>
</gene>
<dbReference type="InterPro" id="IPR025852">
    <property type="entry name" value="SM_dom_ATX"/>
</dbReference>
<feature type="region of interest" description="Disordered" evidence="1">
    <location>
        <begin position="303"/>
        <end position="468"/>
    </location>
</feature>
<dbReference type="Proteomes" id="UP001157974">
    <property type="component" value="Unassembled WGS sequence"/>
</dbReference>
<dbReference type="InterPro" id="IPR045117">
    <property type="entry name" value="ATXN2-like"/>
</dbReference>
<evidence type="ECO:0000259" key="2">
    <source>
        <dbReference type="SMART" id="SM01272"/>
    </source>
</evidence>
<dbReference type="PANTHER" id="PTHR12854">
    <property type="entry name" value="ATAXIN 2-RELATED"/>
    <property type="match status" value="1"/>
</dbReference>
<dbReference type="EMBL" id="JAMWBK010000007">
    <property type="protein sequence ID" value="KAJ8903294.1"/>
    <property type="molecule type" value="Genomic_DNA"/>
</dbReference>
<dbReference type="AlphaFoldDB" id="A0AAV8UMN9"/>
<organism evidence="3 4">
    <name type="scientific">Rhodosorus marinus</name>
    <dbReference type="NCBI Taxonomy" id="101924"/>
    <lineage>
        <taxon>Eukaryota</taxon>
        <taxon>Rhodophyta</taxon>
        <taxon>Stylonematophyceae</taxon>
        <taxon>Stylonematales</taxon>
        <taxon>Stylonemataceae</taxon>
        <taxon>Rhodosorus</taxon>
    </lineage>
</organism>
<dbReference type="PANTHER" id="PTHR12854:SF7">
    <property type="entry name" value="ATAXIN-2 HOMOLOG"/>
    <property type="match status" value="1"/>
</dbReference>
<feature type="compositionally biased region" description="Basic and acidic residues" evidence="1">
    <location>
        <begin position="131"/>
        <end position="140"/>
    </location>
</feature>